<feature type="signal peptide" evidence="18">
    <location>
        <begin position="1"/>
        <end position="22"/>
    </location>
</feature>
<dbReference type="Gene3D" id="2.60.40.60">
    <property type="entry name" value="Cadherins"/>
    <property type="match status" value="5"/>
</dbReference>
<dbReference type="OMA" id="CIPVEDK"/>
<dbReference type="InterPro" id="IPR020894">
    <property type="entry name" value="Cadherin_CS"/>
</dbReference>
<evidence type="ECO:0000256" key="15">
    <source>
        <dbReference type="RuleBase" id="RU003318"/>
    </source>
</evidence>
<keyword evidence="6 18" id="KW-0732">Signal</keyword>
<dbReference type="GO" id="GO:0007156">
    <property type="term" value="P:homophilic cell adhesion via plasma membrane adhesion molecules"/>
    <property type="evidence" value="ECO:0007669"/>
    <property type="project" value="InterPro"/>
</dbReference>
<evidence type="ECO:0000256" key="11">
    <source>
        <dbReference type="ARBA" id="ARBA00022989"/>
    </source>
</evidence>
<dbReference type="Ensembl" id="ENSGMOT00000015334.2">
    <property type="protein sequence ID" value="ENSGMOP00000014948.2"/>
    <property type="gene ID" value="ENSGMOG00000013991.2"/>
</dbReference>
<evidence type="ECO:0000256" key="9">
    <source>
        <dbReference type="ARBA" id="ARBA00022889"/>
    </source>
</evidence>
<evidence type="ECO:0000256" key="5">
    <source>
        <dbReference type="ARBA" id="ARBA00022723"/>
    </source>
</evidence>
<dbReference type="InterPro" id="IPR000233">
    <property type="entry name" value="Cadherin_Y-type_LIR"/>
</dbReference>
<keyword evidence="4 15" id="KW-0812">Transmembrane</keyword>
<keyword evidence="7" id="KW-0677">Repeat</keyword>
<dbReference type="CDD" id="cd11304">
    <property type="entry name" value="Cadherin_repeat"/>
    <property type="match status" value="4"/>
</dbReference>
<evidence type="ECO:0000256" key="2">
    <source>
        <dbReference type="ARBA" id="ARBA00004568"/>
    </source>
</evidence>
<dbReference type="PANTHER" id="PTHR24027:SF422">
    <property type="entry name" value="CADHERIN DOMAIN-CONTAINING PROTEIN"/>
    <property type="match status" value="1"/>
</dbReference>
<keyword evidence="12 17" id="KW-0472">Membrane</keyword>
<dbReference type="GO" id="GO:0008013">
    <property type="term" value="F:beta-catenin binding"/>
    <property type="evidence" value="ECO:0007669"/>
    <property type="project" value="TreeGrafter"/>
</dbReference>
<dbReference type="InterPro" id="IPR015919">
    <property type="entry name" value="Cadherin-like_sf"/>
</dbReference>
<keyword evidence="13" id="KW-0325">Glycoprotein</keyword>
<proteinExistence type="predicted"/>
<dbReference type="PROSITE" id="PS50268">
    <property type="entry name" value="CADHERIN_2"/>
    <property type="match status" value="4"/>
</dbReference>
<dbReference type="PANTHER" id="PTHR24027">
    <property type="entry name" value="CADHERIN-23"/>
    <property type="match status" value="1"/>
</dbReference>
<dbReference type="InterPro" id="IPR027397">
    <property type="entry name" value="Catenin-bd_sf"/>
</dbReference>
<keyword evidence="10" id="KW-0965">Cell junction</keyword>
<evidence type="ECO:0000256" key="4">
    <source>
        <dbReference type="ARBA" id="ARBA00022692"/>
    </source>
</evidence>
<dbReference type="SMART" id="SM01055">
    <property type="entry name" value="Cadherin_pro"/>
    <property type="match status" value="1"/>
</dbReference>
<dbReference type="InterPro" id="IPR009122">
    <property type="entry name" value="Desmosomal_cadherin"/>
</dbReference>
<reference evidence="20" key="1">
    <citation type="submission" date="2025-08" db="UniProtKB">
        <authorList>
            <consortium name="Ensembl"/>
        </authorList>
    </citation>
    <scope>IDENTIFICATION</scope>
</reference>
<evidence type="ECO:0000256" key="12">
    <source>
        <dbReference type="ARBA" id="ARBA00023136"/>
    </source>
</evidence>
<dbReference type="InterPro" id="IPR039808">
    <property type="entry name" value="Cadherin"/>
</dbReference>
<sequence>MAPGGIFRFCLIVTILAQPAQSCFPRSIRSQVPVKIDPGYVITQVPLDHCGDVGLSLSSSDPHFTVNTDGTIVVAVVSMVTKIRSFQVWVKAGRGQPRRVDIMPVNDRCVNETLQWWRNAHKRFKRRWSPLPFNIIENALPPFPKEVELIGSDSSVNYTVRYTIEGPGVTQPPMNVFSVVHETGMVIVHRAVDRELYPKLVFQARVTDKLTGKETDRPLDITVLVLDLNDNPPTFLGPLEFQVVEQSRPDTEVGVVTATDRDEAGTPHTQIKFSLLTENQLFNIHPQSGKITTKSGTLDREVQATIPVTVEIRDMNGAKSGLFNTAIATITLVDVNDNPPTFTETIVKEDKADLLVLRIPVEDRDEVNTQNWKAKFVITHGNENNDFRMDTDPTTNEGLLYVVKPLDYEKGRLVALIVSAQNEVPLVNSLTSWNTIPVELSVSDVDEGPEFSPLIKVIRVKENTPIGTILGSYMALDPETRSNTGIRYLKVSDPGSWLSVGEETGELKVTNLIDLESDLVTNAMYNITVNAVDPSSKSGMGMITLLIEDTNDNIPVPDDRVLVLCEEEGKRGSVTVMAHDPDLLPYSSPYDFQLSGESPKKWRLRDAQNISVVLEQAVDMPRGNYEVEMRIADLQDKGDVQVVNVKVCRCLGGQCVAATSSVGMGAWGTLALLLALAMLLLLCLLFVVVCNSRGEKMYIDDSSGGMLLHSNTEAPGEEVKSANLLMIPPVGGLDVIDQSAKETGLLDQNRNVSAGDMSGTTQQTMGQQQVYQSSRQDFMSNSVHHQNSFYTSGGQYRGRANYSDSLYQKQANHSLFNTWDTNKLYLDEKLDYFGGEMEVCHTLDSPHAYHYEGEGSAAGSVGCCSEIGDQDGLDFLDSLGPKFKTLANICLSKESRE</sequence>
<dbReference type="AlphaFoldDB" id="A0A8C4ZHH7"/>
<evidence type="ECO:0000256" key="1">
    <source>
        <dbReference type="ARBA" id="ARBA00004251"/>
    </source>
</evidence>
<dbReference type="KEGG" id="gmh:115555564"/>
<feature type="domain" description="Cadherin" evidence="19">
    <location>
        <begin position="338"/>
        <end position="451"/>
    </location>
</feature>
<evidence type="ECO:0000313" key="21">
    <source>
        <dbReference type="Proteomes" id="UP000694546"/>
    </source>
</evidence>
<evidence type="ECO:0000256" key="18">
    <source>
        <dbReference type="SAM" id="SignalP"/>
    </source>
</evidence>
<dbReference type="GO" id="GO:0044331">
    <property type="term" value="P:cell-cell adhesion mediated by cadherin"/>
    <property type="evidence" value="ECO:0007669"/>
    <property type="project" value="TreeGrafter"/>
</dbReference>
<evidence type="ECO:0000313" key="20">
    <source>
        <dbReference type="Ensembl" id="ENSGMOP00000014948.2"/>
    </source>
</evidence>
<dbReference type="Proteomes" id="UP000694546">
    <property type="component" value="Chromosome 12"/>
</dbReference>
<dbReference type="PRINTS" id="PR01818">
    <property type="entry name" value="DESMOCADHERN"/>
</dbReference>
<keyword evidence="3" id="KW-1003">Cell membrane</keyword>
<keyword evidence="21" id="KW-1185">Reference proteome</keyword>
<comment type="subcellular location">
    <subcellularLocation>
        <location evidence="2">Cell junction</location>
        <location evidence="2">Desmosome</location>
    </subcellularLocation>
    <subcellularLocation>
        <location evidence="1 15">Cell membrane</location>
        <topology evidence="1 15">Single-pass type I membrane protein</topology>
    </subcellularLocation>
</comment>
<dbReference type="GO" id="GO:0060027">
    <property type="term" value="P:convergent extension involved in gastrulation"/>
    <property type="evidence" value="ECO:0007669"/>
    <property type="project" value="UniProtKB-ARBA"/>
</dbReference>
<evidence type="ECO:0000256" key="13">
    <source>
        <dbReference type="ARBA" id="ARBA00023180"/>
    </source>
</evidence>
<evidence type="ECO:0000256" key="7">
    <source>
        <dbReference type="ARBA" id="ARBA00022737"/>
    </source>
</evidence>
<evidence type="ECO:0000256" key="6">
    <source>
        <dbReference type="ARBA" id="ARBA00022729"/>
    </source>
</evidence>
<evidence type="ECO:0000256" key="8">
    <source>
        <dbReference type="ARBA" id="ARBA00022837"/>
    </source>
</evidence>
<keyword evidence="8 14" id="KW-0106">Calcium</keyword>
<reference evidence="20" key="2">
    <citation type="submission" date="2025-09" db="UniProtKB">
        <authorList>
            <consortium name="Ensembl"/>
        </authorList>
    </citation>
    <scope>IDENTIFICATION</scope>
</reference>
<dbReference type="Pfam" id="PF01049">
    <property type="entry name" value="CADH_Y-type_LIR"/>
    <property type="match status" value="1"/>
</dbReference>
<dbReference type="GO" id="GO:0016339">
    <property type="term" value="P:calcium-dependent cell-cell adhesion via plasma membrane cell adhesion molecules"/>
    <property type="evidence" value="ECO:0007669"/>
    <property type="project" value="TreeGrafter"/>
</dbReference>
<keyword evidence="5" id="KW-0479">Metal-binding</keyword>
<dbReference type="CTD" id="560091"/>
<dbReference type="PRINTS" id="PR00205">
    <property type="entry name" value="CADHERIN"/>
</dbReference>
<dbReference type="Pfam" id="PF00028">
    <property type="entry name" value="Cadherin"/>
    <property type="match status" value="4"/>
</dbReference>
<keyword evidence="9 15" id="KW-0130">Cell adhesion</keyword>
<dbReference type="SUPFAM" id="SSF49313">
    <property type="entry name" value="Cadherin-like"/>
    <property type="match status" value="6"/>
</dbReference>
<feature type="transmembrane region" description="Helical" evidence="17">
    <location>
        <begin position="664"/>
        <end position="689"/>
    </location>
</feature>
<feature type="domain" description="Cadherin" evidence="19">
    <location>
        <begin position="235"/>
        <end position="342"/>
    </location>
</feature>
<dbReference type="InterPro" id="IPR002126">
    <property type="entry name" value="Cadherin-like_dom"/>
</dbReference>
<protein>
    <recommendedName>
        <fullName evidence="19">Cadherin domain-containing protein</fullName>
    </recommendedName>
</protein>
<evidence type="ECO:0000256" key="3">
    <source>
        <dbReference type="ARBA" id="ARBA00022475"/>
    </source>
</evidence>
<evidence type="ECO:0000256" key="16">
    <source>
        <dbReference type="RuleBase" id="RU004358"/>
    </source>
</evidence>
<keyword evidence="11 17" id="KW-1133">Transmembrane helix</keyword>
<dbReference type="GO" id="GO:0045296">
    <property type="term" value="F:cadherin binding"/>
    <property type="evidence" value="ECO:0007669"/>
    <property type="project" value="TreeGrafter"/>
</dbReference>
<evidence type="ECO:0000256" key="17">
    <source>
        <dbReference type="SAM" id="Phobius"/>
    </source>
</evidence>
<dbReference type="SMART" id="SM00112">
    <property type="entry name" value="CA"/>
    <property type="match status" value="4"/>
</dbReference>
<dbReference type="Gene3D" id="4.10.900.10">
    <property type="entry name" value="TCF3-CBD (Catenin binding domain)"/>
    <property type="match status" value="1"/>
</dbReference>
<evidence type="ECO:0000256" key="14">
    <source>
        <dbReference type="PROSITE-ProRule" id="PRU00043"/>
    </source>
</evidence>
<evidence type="ECO:0000259" key="19">
    <source>
        <dbReference type="PROSITE" id="PS50268"/>
    </source>
</evidence>
<dbReference type="GO" id="GO:0000902">
    <property type="term" value="P:cell morphogenesis"/>
    <property type="evidence" value="ECO:0007669"/>
    <property type="project" value="TreeGrafter"/>
</dbReference>
<dbReference type="GO" id="GO:0016342">
    <property type="term" value="C:catenin complex"/>
    <property type="evidence" value="ECO:0007669"/>
    <property type="project" value="TreeGrafter"/>
</dbReference>
<dbReference type="InterPro" id="IPR014868">
    <property type="entry name" value="Cadherin_pro_dom"/>
</dbReference>
<comment type="function">
    <text evidence="16">A component of desmosome cell-cell junctions which are required for positive regulation of cellular adhesion. Involved in the interaction of plaque proteins and intermediate filaments mediating cell-cell adhesion.</text>
</comment>
<feature type="domain" description="Cadherin" evidence="19">
    <location>
        <begin position="127"/>
        <end position="235"/>
    </location>
</feature>
<dbReference type="PRINTS" id="PR01820">
    <property type="entry name" value="DESMOCOLLIN"/>
</dbReference>
<dbReference type="GO" id="GO:0016477">
    <property type="term" value="P:cell migration"/>
    <property type="evidence" value="ECO:0007669"/>
    <property type="project" value="TreeGrafter"/>
</dbReference>
<dbReference type="PROSITE" id="PS00232">
    <property type="entry name" value="CADHERIN_1"/>
    <property type="match status" value="2"/>
</dbReference>
<feature type="domain" description="Cadherin" evidence="19">
    <location>
        <begin position="452"/>
        <end position="557"/>
    </location>
</feature>
<dbReference type="GO" id="GO:0034332">
    <property type="term" value="P:adherens junction organization"/>
    <property type="evidence" value="ECO:0007669"/>
    <property type="project" value="TreeGrafter"/>
</dbReference>
<dbReference type="GO" id="GO:0030057">
    <property type="term" value="C:desmosome"/>
    <property type="evidence" value="ECO:0007669"/>
    <property type="project" value="UniProtKB-SubCell"/>
</dbReference>
<dbReference type="GeneTree" id="ENSGT01030000234624"/>
<dbReference type="GO" id="GO:0005509">
    <property type="term" value="F:calcium ion binding"/>
    <property type="evidence" value="ECO:0007669"/>
    <property type="project" value="UniProtKB-UniRule"/>
</dbReference>
<dbReference type="GO" id="GO:0005912">
    <property type="term" value="C:adherens junction"/>
    <property type="evidence" value="ECO:0007669"/>
    <property type="project" value="TreeGrafter"/>
</dbReference>
<feature type="chain" id="PRO_5047319155" description="Cadherin domain-containing protein" evidence="18">
    <location>
        <begin position="23"/>
        <end position="897"/>
    </location>
</feature>
<dbReference type="GO" id="GO:0007043">
    <property type="term" value="P:cell-cell junction assembly"/>
    <property type="evidence" value="ECO:0007669"/>
    <property type="project" value="TreeGrafter"/>
</dbReference>
<evidence type="ECO:0000256" key="10">
    <source>
        <dbReference type="ARBA" id="ARBA00022949"/>
    </source>
</evidence>
<organism evidence="20 21">
    <name type="scientific">Gadus morhua</name>
    <name type="common">Atlantic cod</name>
    <dbReference type="NCBI Taxonomy" id="8049"/>
    <lineage>
        <taxon>Eukaryota</taxon>
        <taxon>Metazoa</taxon>
        <taxon>Chordata</taxon>
        <taxon>Craniata</taxon>
        <taxon>Vertebrata</taxon>
        <taxon>Euteleostomi</taxon>
        <taxon>Actinopterygii</taxon>
        <taxon>Neopterygii</taxon>
        <taxon>Teleostei</taxon>
        <taxon>Neoteleostei</taxon>
        <taxon>Acanthomorphata</taxon>
        <taxon>Zeiogadaria</taxon>
        <taxon>Gadariae</taxon>
        <taxon>Gadiformes</taxon>
        <taxon>Gadoidei</taxon>
        <taxon>Gadidae</taxon>
        <taxon>Gadus</taxon>
    </lineage>
</organism>
<name>A0A8C4ZHH7_GADMO</name>
<accession>A0A8C4ZHH7</accession>